<dbReference type="GO" id="GO:0016798">
    <property type="term" value="F:hydrolase activity, acting on glycosyl bonds"/>
    <property type="evidence" value="ECO:0007669"/>
    <property type="project" value="UniProtKB-KW"/>
</dbReference>
<dbReference type="AlphaFoldDB" id="A0A109LLI4"/>
<comment type="caution">
    <text evidence="2">The sequence shown here is derived from an EMBL/GenBank/DDBJ whole genome shotgun (WGS) entry which is preliminary data.</text>
</comment>
<gene>
    <name evidence="2" type="primary">ydeA</name>
    <name evidence="2" type="ORF">PFLmoz3_00488</name>
</gene>
<dbReference type="EMBL" id="LCYA01000010">
    <property type="protein sequence ID" value="KWV89858.1"/>
    <property type="molecule type" value="Genomic_DNA"/>
</dbReference>
<name>A0A109LLI4_PSEFL</name>
<dbReference type="EC" id="3.2.-.-" evidence="2"/>
<proteinExistence type="predicted"/>
<dbReference type="InterPro" id="IPR029062">
    <property type="entry name" value="Class_I_gatase-like"/>
</dbReference>
<dbReference type="Pfam" id="PF01965">
    <property type="entry name" value="DJ-1_PfpI"/>
    <property type="match status" value="1"/>
</dbReference>
<sequence length="189" mass="20195">MVRAVTILTENFSDWEPALINSTGRAYYGFETCFAAPGGKQVTSSGGMTIIPDLAIEAIRLEDVDLLIVPGGPIWRTDNAPAIEALVREAHARNIVVAGICDGTRVLAKAGVLDHLQHTSNSADNLKQVHYHGADYYQDVPHAVADQGVVTAPGSAPVSFMAQILDTLGLKDKKLDAYLAMHAAEHIHG</sequence>
<evidence type="ECO:0000259" key="1">
    <source>
        <dbReference type="Pfam" id="PF01965"/>
    </source>
</evidence>
<keyword evidence="2" id="KW-0645">Protease</keyword>
<dbReference type="PATRIC" id="fig|294.194.peg.545"/>
<dbReference type="RefSeq" id="WP_060763612.1">
    <property type="nucleotide sequence ID" value="NZ_LCYA01000010.1"/>
</dbReference>
<keyword evidence="2" id="KW-0378">Hydrolase</keyword>
<dbReference type="InterPro" id="IPR052158">
    <property type="entry name" value="INH-QAR"/>
</dbReference>
<dbReference type="InterPro" id="IPR002818">
    <property type="entry name" value="DJ-1/PfpI"/>
</dbReference>
<dbReference type="GO" id="GO:0008233">
    <property type="term" value="F:peptidase activity"/>
    <property type="evidence" value="ECO:0007669"/>
    <property type="project" value="UniProtKB-KW"/>
</dbReference>
<dbReference type="GO" id="GO:0006508">
    <property type="term" value="P:proteolysis"/>
    <property type="evidence" value="ECO:0007669"/>
    <property type="project" value="UniProtKB-KW"/>
</dbReference>
<dbReference type="Proteomes" id="UP000061348">
    <property type="component" value="Unassembled WGS sequence"/>
</dbReference>
<reference evidence="2 3" key="1">
    <citation type="submission" date="2015-05" db="EMBL/GenBank/DDBJ databases">
        <title>A genomic and transcriptomic approach to investigate the blue pigment phenotype in Pseudomonas fluorescens.</title>
        <authorList>
            <person name="Andreani N.A."/>
            <person name="Cardazzo B."/>
        </authorList>
    </citation>
    <scope>NUCLEOTIDE SEQUENCE [LARGE SCALE GENOMIC DNA]</scope>
    <source>
        <strain evidence="2 3">Ps_22</strain>
    </source>
</reference>
<dbReference type="SUPFAM" id="SSF52317">
    <property type="entry name" value="Class I glutamine amidotransferase-like"/>
    <property type="match status" value="1"/>
</dbReference>
<protein>
    <submittedName>
        <fullName evidence="2">Putative protease YdeA</fullName>
        <ecNumber evidence="2">3.2.-.-</ecNumber>
    </submittedName>
</protein>
<organism evidence="2 3">
    <name type="scientific">Pseudomonas fluorescens</name>
    <dbReference type="NCBI Taxonomy" id="294"/>
    <lineage>
        <taxon>Bacteria</taxon>
        <taxon>Pseudomonadati</taxon>
        <taxon>Pseudomonadota</taxon>
        <taxon>Gammaproteobacteria</taxon>
        <taxon>Pseudomonadales</taxon>
        <taxon>Pseudomonadaceae</taxon>
        <taxon>Pseudomonas</taxon>
    </lineage>
</organism>
<evidence type="ECO:0000313" key="2">
    <source>
        <dbReference type="EMBL" id="KWV89858.1"/>
    </source>
</evidence>
<dbReference type="PANTHER" id="PTHR43130:SF3">
    <property type="entry name" value="HTH-TYPE TRANSCRIPTIONAL REGULATOR RV1931C"/>
    <property type="match status" value="1"/>
</dbReference>
<feature type="domain" description="DJ-1/PfpI" evidence="1">
    <location>
        <begin position="3"/>
        <end position="166"/>
    </location>
</feature>
<dbReference type="Gene3D" id="3.40.50.880">
    <property type="match status" value="1"/>
</dbReference>
<dbReference type="PANTHER" id="PTHR43130">
    <property type="entry name" value="ARAC-FAMILY TRANSCRIPTIONAL REGULATOR"/>
    <property type="match status" value="1"/>
</dbReference>
<evidence type="ECO:0000313" key="3">
    <source>
        <dbReference type="Proteomes" id="UP000061348"/>
    </source>
</evidence>
<keyword evidence="2" id="KW-0326">Glycosidase</keyword>
<dbReference type="CDD" id="cd03140">
    <property type="entry name" value="GATase1_PfpI_3"/>
    <property type="match status" value="1"/>
</dbReference>
<accession>A0A109LLI4</accession>